<evidence type="ECO:0000256" key="4">
    <source>
        <dbReference type="ARBA" id="ARBA00022840"/>
    </source>
</evidence>
<dbReference type="Proteomes" id="UP000266673">
    <property type="component" value="Unassembled WGS sequence"/>
</dbReference>
<reference evidence="6 7" key="1">
    <citation type="submission" date="2018-06" db="EMBL/GenBank/DDBJ databases">
        <title>Comparative genomics reveals the genomic features of Rhizophagus irregularis, R. cerebriforme, R. diaphanum and Gigaspora rosea, and their symbiotic lifestyle signature.</title>
        <authorList>
            <person name="Morin E."/>
            <person name="San Clemente H."/>
            <person name="Chen E.C.H."/>
            <person name="De La Providencia I."/>
            <person name="Hainaut M."/>
            <person name="Kuo A."/>
            <person name="Kohler A."/>
            <person name="Murat C."/>
            <person name="Tang N."/>
            <person name="Roy S."/>
            <person name="Loubradou J."/>
            <person name="Henrissat B."/>
            <person name="Grigoriev I.V."/>
            <person name="Corradi N."/>
            <person name="Roux C."/>
            <person name="Martin F.M."/>
        </authorList>
    </citation>
    <scope>NUCLEOTIDE SEQUENCE [LARGE SCALE GENOMIC DNA]</scope>
    <source>
        <strain evidence="6 7">DAOM 194757</strain>
    </source>
</reference>
<accession>A0A397VAI0</accession>
<dbReference type="PROSITE" id="PS50011">
    <property type="entry name" value="PROTEIN_KINASE_DOM"/>
    <property type="match status" value="2"/>
</dbReference>
<dbReference type="Pfam" id="PF07714">
    <property type="entry name" value="PK_Tyr_Ser-Thr"/>
    <property type="match status" value="2"/>
</dbReference>
<proteinExistence type="predicted"/>
<dbReference type="OrthoDB" id="2431639at2759"/>
<dbReference type="GO" id="GO:0004674">
    <property type="term" value="F:protein serine/threonine kinase activity"/>
    <property type="evidence" value="ECO:0007669"/>
    <property type="project" value="TreeGrafter"/>
</dbReference>
<organism evidence="6 7">
    <name type="scientific">Gigaspora rosea</name>
    <dbReference type="NCBI Taxonomy" id="44941"/>
    <lineage>
        <taxon>Eukaryota</taxon>
        <taxon>Fungi</taxon>
        <taxon>Fungi incertae sedis</taxon>
        <taxon>Mucoromycota</taxon>
        <taxon>Glomeromycotina</taxon>
        <taxon>Glomeromycetes</taxon>
        <taxon>Diversisporales</taxon>
        <taxon>Gigasporaceae</taxon>
        <taxon>Gigaspora</taxon>
    </lineage>
</organism>
<name>A0A397VAI0_9GLOM</name>
<dbReference type="AlphaFoldDB" id="A0A397VAI0"/>
<feature type="domain" description="Protein kinase" evidence="5">
    <location>
        <begin position="247"/>
        <end position="383"/>
    </location>
</feature>
<protein>
    <submittedName>
        <fullName evidence="6">Kinase-like domain-containing protein</fullName>
    </submittedName>
</protein>
<dbReference type="InterPro" id="IPR051681">
    <property type="entry name" value="Ser/Thr_Kinases-Pseudokinases"/>
</dbReference>
<dbReference type="PANTHER" id="PTHR44329">
    <property type="entry name" value="SERINE/THREONINE-PROTEIN KINASE TNNI3K-RELATED"/>
    <property type="match status" value="1"/>
</dbReference>
<dbReference type="Gene3D" id="1.10.510.10">
    <property type="entry name" value="Transferase(Phosphotransferase) domain 1"/>
    <property type="match status" value="2"/>
</dbReference>
<comment type="caution">
    <text evidence="6">The sequence shown here is derived from an EMBL/GenBank/DDBJ whole genome shotgun (WGS) entry which is preliminary data.</text>
</comment>
<dbReference type="GO" id="GO:0005524">
    <property type="term" value="F:ATP binding"/>
    <property type="evidence" value="ECO:0007669"/>
    <property type="project" value="UniProtKB-KW"/>
</dbReference>
<keyword evidence="1" id="KW-0808">Transferase</keyword>
<gene>
    <name evidence="6" type="ORF">C2G38_2037299</name>
</gene>
<evidence type="ECO:0000259" key="5">
    <source>
        <dbReference type="PROSITE" id="PS50011"/>
    </source>
</evidence>
<dbReference type="SUPFAM" id="SSF56112">
    <property type="entry name" value="Protein kinase-like (PK-like)"/>
    <property type="match status" value="2"/>
</dbReference>
<dbReference type="InterPro" id="IPR001245">
    <property type="entry name" value="Ser-Thr/Tyr_kinase_cat_dom"/>
</dbReference>
<evidence type="ECO:0000256" key="3">
    <source>
        <dbReference type="ARBA" id="ARBA00022777"/>
    </source>
</evidence>
<keyword evidence="3 6" id="KW-0418">Kinase</keyword>
<evidence type="ECO:0000313" key="6">
    <source>
        <dbReference type="EMBL" id="RIB17949.1"/>
    </source>
</evidence>
<dbReference type="STRING" id="44941.A0A397VAI0"/>
<feature type="domain" description="Protein kinase" evidence="5">
    <location>
        <begin position="1"/>
        <end position="188"/>
    </location>
</feature>
<keyword evidence="2" id="KW-0547">Nucleotide-binding</keyword>
<dbReference type="EMBL" id="QKWP01000572">
    <property type="protein sequence ID" value="RIB17949.1"/>
    <property type="molecule type" value="Genomic_DNA"/>
</dbReference>
<dbReference type="InterPro" id="IPR011009">
    <property type="entry name" value="Kinase-like_dom_sf"/>
</dbReference>
<sequence>MANAPEEWLKKQFLILNMNSLLTDNILRQFIKSLRNWKVHISIRILLNFMELQKHSRNILIHNGRTKIADIGLEKLKNRSVSIDPTLIERMPYFDPKYFFGSYERNKKSDIYSLGVILWEISSGRPPFQAFRYRYAQALAMQIYKGIREEPIEGTPSQYVDLYRHCWDGNPDIRPEAITILETLNRLIANIELVQCKQSNENFTVNKSLSITTSMGSNIQNEESIPENWLKKAISDRHVNYIEYNKFTNPIVVDDGGFGRVFKYEWKDCELMVALKCLKVDTSIDEKIIKDFIDELKLLQRVSCHPNIITFYGVTKEYANEGTLQEYLKTNFTLLKWTDKLRIAKEIALGLLFLHDKDIIHRDLKSGLYKTKPYKKLQYQMKH</sequence>
<evidence type="ECO:0000256" key="2">
    <source>
        <dbReference type="ARBA" id="ARBA00022741"/>
    </source>
</evidence>
<evidence type="ECO:0000256" key="1">
    <source>
        <dbReference type="ARBA" id="ARBA00022679"/>
    </source>
</evidence>
<evidence type="ECO:0000313" key="7">
    <source>
        <dbReference type="Proteomes" id="UP000266673"/>
    </source>
</evidence>
<keyword evidence="4" id="KW-0067">ATP-binding</keyword>
<dbReference type="InterPro" id="IPR000719">
    <property type="entry name" value="Prot_kinase_dom"/>
</dbReference>
<keyword evidence="7" id="KW-1185">Reference proteome</keyword>
<dbReference type="PANTHER" id="PTHR44329:SF288">
    <property type="entry name" value="MITOGEN-ACTIVATED PROTEIN KINASE KINASE KINASE 20"/>
    <property type="match status" value="1"/>
</dbReference>